<evidence type="ECO:0000313" key="1">
    <source>
        <dbReference type="EMBL" id="ANC32354.1"/>
    </source>
</evidence>
<proteinExistence type="predicted"/>
<dbReference type="PATRIC" id="fig|1300344.3.peg.2853"/>
<dbReference type="KEGG" id="ido:I598_2835"/>
<protein>
    <submittedName>
        <fullName evidence="1">Uncharacterized protein</fullName>
    </submittedName>
</protein>
<name>A0A161IJU2_9MICO</name>
<sequence>MTRAVGFHEGRMRIVLPGTWGNVPLADPEAAAAYVRRLVRRQVGPADRLARARREATQEILDNVTAARAAGVHTYLTSLELLPGVPFPAALLAIDEEWPTAAADALAAGDVEAALRAAYPDGEVAEQRTGPVARVVEMTRGTTPDGDEVLTMRLEYHVPYPDRSRLLLARVNVPGIPSAEPFATLFDEIMDSLTFMEPARTAEPATAADGS</sequence>
<accession>A0A161IJU2</accession>
<dbReference type="AlphaFoldDB" id="A0A161IJU2"/>
<evidence type="ECO:0000313" key="2">
    <source>
        <dbReference type="Proteomes" id="UP000076794"/>
    </source>
</evidence>
<dbReference type="OrthoDB" id="4977279at2"/>
<dbReference type="RefSeq" id="WP_068203487.1">
    <property type="nucleotide sequence ID" value="NZ_CP014209.1"/>
</dbReference>
<reference evidence="1 2" key="1">
    <citation type="submission" date="2016-01" db="EMBL/GenBank/DDBJ databases">
        <title>Complete genome sequence of a soil Actinobacterium, Isoptericola dokdonensis DS-3.</title>
        <authorList>
            <person name="Kwon S.-K."/>
            <person name="Kim J.F."/>
        </authorList>
    </citation>
    <scope>NUCLEOTIDE SEQUENCE [LARGE SCALE GENOMIC DNA]</scope>
    <source>
        <strain evidence="1 2">DS-3</strain>
    </source>
</reference>
<dbReference type="Proteomes" id="UP000076794">
    <property type="component" value="Chromosome"/>
</dbReference>
<organism evidence="1 2">
    <name type="scientific">Isoptericola dokdonensis DS-3</name>
    <dbReference type="NCBI Taxonomy" id="1300344"/>
    <lineage>
        <taxon>Bacteria</taxon>
        <taxon>Bacillati</taxon>
        <taxon>Actinomycetota</taxon>
        <taxon>Actinomycetes</taxon>
        <taxon>Micrococcales</taxon>
        <taxon>Promicromonosporaceae</taxon>
        <taxon>Isoptericola</taxon>
    </lineage>
</organism>
<dbReference type="STRING" id="1300344.I598_2835"/>
<dbReference type="EMBL" id="CP014209">
    <property type="protein sequence ID" value="ANC32354.1"/>
    <property type="molecule type" value="Genomic_DNA"/>
</dbReference>
<keyword evidence="2" id="KW-1185">Reference proteome</keyword>
<gene>
    <name evidence="1" type="ORF">I598_2835</name>
</gene>